<dbReference type="EMBL" id="CATQJA010002589">
    <property type="protein sequence ID" value="CAJ0572024.1"/>
    <property type="molecule type" value="Genomic_DNA"/>
</dbReference>
<evidence type="ECO:0000256" key="4">
    <source>
        <dbReference type="ARBA" id="ARBA00023136"/>
    </source>
</evidence>
<feature type="non-terminal residue" evidence="6">
    <location>
        <position position="1"/>
    </location>
</feature>
<dbReference type="GO" id="GO:0032979">
    <property type="term" value="P:protein insertion into mitochondrial inner membrane from matrix"/>
    <property type="evidence" value="ECO:0007669"/>
    <property type="project" value="TreeGrafter"/>
</dbReference>
<comment type="subcellular location">
    <subcellularLocation>
        <location evidence="1">Membrane</location>
        <topology evidence="1">Multi-pass membrane protein</topology>
    </subcellularLocation>
</comment>
<name>A0AA36G3V7_9BILA</name>
<proteinExistence type="predicted"/>
<dbReference type="GO" id="GO:0005743">
    <property type="term" value="C:mitochondrial inner membrane"/>
    <property type="evidence" value="ECO:0007669"/>
    <property type="project" value="TreeGrafter"/>
</dbReference>
<keyword evidence="4 5" id="KW-0472">Membrane</keyword>
<evidence type="ECO:0000313" key="7">
    <source>
        <dbReference type="Proteomes" id="UP001177023"/>
    </source>
</evidence>
<comment type="caution">
    <text evidence="6">The sequence shown here is derived from an EMBL/GenBank/DDBJ whole genome shotgun (WGS) entry which is preliminary data.</text>
</comment>
<keyword evidence="2 5" id="KW-0812">Transmembrane</keyword>
<gene>
    <name evidence="6" type="ORF">MSPICULIGERA_LOCUS10418</name>
</gene>
<evidence type="ECO:0000256" key="2">
    <source>
        <dbReference type="ARBA" id="ARBA00022692"/>
    </source>
</evidence>
<dbReference type="PANTHER" id="PTHR12428:SF65">
    <property type="entry name" value="CYTOCHROME C OXIDASE ASSEMBLY PROTEIN COX18, MITOCHONDRIAL"/>
    <property type="match status" value="1"/>
</dbReference>
<dbReference type="PANTHER" id="PTHR12428">
    <property type="entry name" value="OXA1"/>
    <property type="match status" value="1"/>
</dbReference>
<dbReference type="Proteomes" id="UP001177023">
    <property type="component" value="Unassembled WGS sequence"/>
</dbReference>
<accession>A0AA36G3V7</accession>
<dbReference type="GO" id="GO:0033617">
    <property type="term" value="P:mitochondrial respiratory chain complex IV assembly"/>
    <property type="evidence" value="ECO:0007669"/>
    <property type="project" value="TreeGrafter"/>
</dbReference>
<keyword evidence="3 5" id="KW-1133">Transmembrane helix</keyword>
<evidence type="ECO:0000256" key="3">
    <source>
        <dbReference type="ARBA" id="ARBA00022989"/>
    </source>
</evidence>
<feature type="transmembrane region" description="Helical" evidence="5">
    <location>
        <begin position="208"/>
        <end position="227"/>
    </location>
</feature>
<evidence type="ECO:0000313" key="6">
    <source>
        <dbReference type="EMBL" id="CAJ0572024.1"/>
    </source>
</evidence>
<organism evidence="6 7">
    <name type="scientific">Mesorhabditis spiculigera</name>
    <dbReference type="NCBI Taxonomy" id="96644"/>
    <lineage>
        <taxon>Eukaryota</taxon>
        <taxon>Metazoa</taxon>
        <taxon>Ecdysozoa</taxon>
        <taxon>Nematoda</taxon>
        <taxon>Chromadorea</taxon>
        <taxon>Rhabditida</taxon>
        <taxon>Rhabditina</taxon>
        <taxon>Rhabditomorpha</taxon>
        <taxon>Rhabditoidea</taxon>
        <taxon>Rhabditidae</taxon>
        <taxon>Mesorhabditinae</taxon>
        <taxon>Mesorhabditis</taxon>
    </lineage>
</organism>
<feature type="transmembrane region" description="Helical" evidence="5">
    <location>
        <begin position="178"/>
        <end position="196"/>
    </location>
</feature>
<evidence type="ECO:0000256" key="5">
    <source>
        <dbReference type="SAM" id="Phobius"/>
    </source>
</evidence>
<protein>
    <submittedName>
        <fullName evidence="6">Uncharacterized protein</fullName>
    </submittedName>
</protein>
<sequence>MLLLRTARLAVHERRSLNCGQKRDASQLPPVISEVFSYAAESNITQTIQWAMEGIHSTGVPWAGTFVLSAVALRLATAPLHKVSAIYRVGVVEENKNVKLKTDNPDALAHADKVIKESVPAYLAEHKLQASRIQNLKICSVPVWLFSSFALRNIINGDFAPSVHGGLWIPDMLAPDPYFVLPVAVGFIGFLNMWSQRKIYPAASNNKLLIRTYDTGLAFMMAAAMYIMTQLPAVIPLYWLVASTTGFMQAHLLRHTKVKKLFDIKPLPTDSNTPLRDLFLLRKAV</sequence>
<dbReference type="InterPro" id="IPR001708">
    <property type="entry name" value="YidC/ALB3/OXA1/COX18"/>
</dbReference>
<dbReference type="GO" id="GO:0032977">
    <property type="term" value="F:membrane insertase activity"/>
    <property type="evidence" value="ECO:0007669"/>
    <property type="project" value="InterPro"/>
</dbReference>
<evidence type="ECO:0000256" key="1">
    <source>
        <dbReference type="ARBA" id="ARBA00004141"/>
    </source>
</evidence>
<dbReference type="AlphaFoldDB" id="A0AA36G3V7"/>
<reference evidence="6" key="1">
    <citation type="submission" date="2023-06" db="EMBL/GenBank/DDBJ databases">
        <authorList>
            <person name="Delattre M."/>
        </authorList>
    </citation>
    <scope>NUCLEOTIDE SEQUENCE</scope>
    <source>
        <strain evidence="6">AF72</strain>
    </source>
</reference>
<keyword evidence="7" id="KW-1185">Reference proteome</keyword>